<accession>N1PV73</accession>
<dbReference type="EMBL" id="KB446536">
    <property type="protein sequence ID" value="EME47376.1"/>
    <property type="molecule type" value="Genomic_DNA"/>
</dbReference>
<feature type="domain" description="Clr5" evidence="2">
    <location>
        <begin position="3"/>
        <end position="29"/>
    </location>
</feature>
<feature type="region of interest" description="Disordered" evidence="1">
    <location>
        <begin position="33"/>
        <end position="104"/>
    </location>
</feature>
<reference evidence="3 4" key="2">
    <citation type="journal article" date="2012" name="PLoS Pathog.">
        <title>Diverse lifestyles and strategies of plant pathogenesis encoded in the genomes of eighteen Dothideomycetes fungi.</title>
        <authorList>
            <person name="Ohm R.A."/>
            <person name="Feau N."/>
            <person name="Henrissat B."/>
            <person name="Schoch C.L."/>
            <person name="Horwitz B.A."/>
            <person name="Barry K.W."/>
            <person name="Condon B.J."/>
            <person name="Copeland A.C."/>
            <person name="Dhillon B."/>
            <person name="Glaser F."/>
            <person name="Hesse C.N."/>
            <person name="Kosti I."/>
            <person name="LaButti K."/>
            <person name="Lindquist E.A."/>
            <person name="Lucas S."/>
            <person name="Salamov A.A."/>
            <person name="Bradshaw R.E."/>
            <person name="Ciuffetti L."/>
            <person name="Hamelin R.C."/>
            <person name="Kema G.H.J."/>
            <person name="Lawrence C."/>
            <person name="Scott J.A."/>
            <person name="Spatafora J.W."/>
            <person name="Turgeon B.G."/>
            <person name="de Wit P.J.G.M."/>
            <person name="Zhong S."/>
            <person name="Goodwin S.B."/>
            <person name="Grigoriev I.V."/>
        </authorList>
    </citation>
    <scope>NUCLEOTIDE SEQUENCE [LARGE SCALE GENOMIC DNA]</scope>
    <source>
        <strain evidence="4">NZE10 / CBS 128990</strain>
    </source>
</reference>
<dbReference type="Pfam" id="PF14420">
    <property type="entry name" value="Clr5"/>
    <property type="match status" value="1"/>
</dbReference>
<dbReference type="OrthoDB" id="5308957at2759"/>
<reference evidence="4" key="1">
    <citation type="journal article" date="2012" name="PLoS Genet.">
        <title>The genomes of the fungal plant pathogens Cladosporium fulvum and Dothistroma septosporum reveal adaptation to different hosts and lifestyles but also signatures of common ancestry.</title>
        <authorList>
            <person name="de Wit P.J.G.M."/>
            <person name="van der Burgt A."/>
            <person name="Oekmen B."/>
            <person name="Stergiopoulos I."/>
            <person name="Abd-Elsalam K.A."/>
            <person name="Aerts A.L."/>
            <person name="Bahkali A.H."/>
            <person name="Beenen H.G."/>
            <person name="Chettri P."/>
            <person name="Cox M.P."/>
            <person name="Datema E."/>
            <person name="de Vries R.P."/>
            <person name="Dhillon B."/>
            <person name="Ganley A.R."/>
            <person name="Griffiths S.A."/>
            <person name="Guo Y."/>
            <person name="Hamelin R.C."/>
            <person name="Henrissat B."/>
            <person name="Kabir M.S."/>
            <person name="Jashni M.K."/>
            <person name="Kema G."/>
            <person name="Klaubauf S."/>
            <person name="Lapidus A."/>
            <person name="Levasseur A."/>
            <person name="Lindquist E."/>
            <person name="Mehrabi R."/>
            <person name="Ohm R.A."/>
            <person name="Owen T.J."/>
            <person name="Salamov A."/>
            <person name="Schwelm A."/>
            <person name="Schijlen E."/>
            <person name="Sun H."/>
            <person name="van den Burg H.A."/>
            <person name="van Ham R.C.H.J."/>
            <person name="Zhang S."/>
            <person name="Goodwin S.B."/>
            <person name="Grigoriev I.V."/>
            <person name="Collemare J."/>
            <person name="Bradshaw R.E."/>
        </authorList>
    </citation>
    <scope>NUCLEOTIDE SEQUENCE [LARGE SCALE GENOMIC DNA]</scope>
    <source>
        <strain evidence="4">NZE10 / CBS 128990</strain>
    </source>
</reference>
<name>N1PV73_DOTSN</name>
<proteinExistence type="predicted"/>
<dbReference type="OMA" id="KRFREWN"/>
<evidence type="ECO:0000313" key="3">
    <source>
        <dbReference type="EMBL" id="EME47376.1"/>
    </source>
</evidence>
<sequence>MSRQMDQRYGFRASKRMFDARFKSWAVQKNLRRADKDRLAQGMTRADSVSANDRKKVMRYLSAQQRRSRSKSIPSTPGEGERKDLSEQSSPYTLGRLTPSSEGQSVINGSLTIEAITSPQTVPVISRQSPGAYNPVGVEIPVPNQNLESLSLQLTITAPFGAAATTDPNDEYVPITRQLSSRAADRNGALLWDTMGHFINSKVQNVLSHATPDMVLGEGASDLSRSFWNKVENGIYLLKIGDSEGLAVPALNDAGRLLQFMFQSGQVSLDFLRKLLYTLSPTNTTTCPQRRNSLLESIRKYAGRDLGVDHPISVICNILLVDEESAELSRRALFAMYQMMCDSLDKTHEAPCKVMDSVITLARRSGQQELRTSLVHGVTKRSDTLDSAMRLAEQAYELAKTYNNRPDQTRQAAYTLAELCTVADQKDRANKLRREIIMQNGPGLMSSSSHEDVLSAYTMECIAESHEKENDFQGAMLWLEQAHSIASKIWEPSNVSRMYISKKLETAKLDIACARLDLQPVLV</sequence>
<evidence type="ECO:0000259" key="2">
    <source>
        <dbReference type="Pfam" id="PF14420"/>
    </source>
</evidence>
<dbReference type="STRING" id="675120.N1PV73"/>
<gene>
    <name evidence="3" type="ORF">DOTSEDRAFT_69344</name>
</gene>
<organism evidence="3 4">
    <name type="scientific">Dothistroma septosporum (strain NZE10 / CBS 128990)</name>
    <name type="common">Red band needle blight fungus</name>
    <name type="synonym">Mycosphaerella pini</name>
    <dbReference type="NCBI Taxonomy" id="675120"/>
    <lineage>
        <taxon>Eukaryota</taxon>
        <taxon>Fungi</taxon>
        <taxon>Dikarya</taxon>
        <taxon>Ascomycota</taxon>
        <taxon>Pezizomycotina</taxon>
        <taxon>Dothideomycetes</taxon>
        <taxon>Dothideomycetidae</taxon>
        <taxon>Mycosphaerellales</taxon>
        <taxon>Mycosphaerellaceae</taxon>
        <taxon>Dothistroma</taxon>
    </lineage>
</organism>
<evidence type="ECO:0000313" key="4">
    <source>
        <dbReference type="Proteomes" id="UP000016933"/>
    </source>
</evidence>
<dbReference type="AlphaFoldDB" id="N1PV73"/>
<protein>
    <recommendedName>
        <fullName evidence="2">Clr5 domain-containing protein</fullName>
    </recommendedName>
</protein>
<dbReference type="Proteomes" id="UP000016933">
    <property type="component" value="Unassembled WGS sequence"/>
</dbReference>
<evidence type="ECO:0000256" key="1">
    <source>
        <dbReference type="SAM" id="MobiDB-lite"/>
    </source>
</evidence>
<dbReference type="eggNOG" id="ENOG502SQE7">
    <property type="taxonomic scope" value="Eukaryota"/>
</dbReference>
<dbReference type="InterPro" id="IPR025676">
    <property type="entry name" value="Clr5_dom"/>
</dbReference>
<dbReference type="HOGENOM" id="CLU_031973_0_0_1"/>
<feature type="compositionally biased region" description="Polar residues" evidence="1">
    <location>
        <begin position="87"/>
        <end position="104"/>
    </location>
</feature>
<keyword evidence="4" id="KW-1185">Reference proteome</keyword>